<organism evidence="1 2">
    <name type="scientific">Nocardia amikacinitolerans</name>
    <dbReference type="NCBI Taxonomy" id="756689"/>
    <lineage>
        <taxon>Bacteria</taxon>
        <taxon>Bacillati</taxon>
        <taxon>Actinomycetota</taxon>
        <taxon>Actinomycetes</taxon>
        <taxon>Mycobacteriales</taxon>
        <taxon>Nocardiaceae</taxon>
        <taxon>Nocardia</taxon>
    </lineage>
</organism>
<keyword evidence="2" id="KW-1185">Reference proteome</keyword>
<dbReference type="RefSeq" id="WP_097248230.1">
    <property type="nucleotide sequence ID" value="NZ_JAMTCV010000012.1"/>
</dbReference>
<protein>
    <submittedName>
        <fullName evidence="1">Uncharacterized protein</fullName>
    </submittedName>
</protein>
<sequence length="161" mass="17485">MPFSFSITPATKPSGTVAAAPDSDLDYTSLVMMACEVLAETDCAFTIGGFGSDDWAVDVAYDLSTLVEQLPDLLDDLRAYRVGEIDLYGQGIERTLYFHPTGGEVRITCTSRTTWAPDPTVESIDREELQAMIARLMSAFSTSLQATGSPLADMAPFPAWR</sequence>
<name>A0A285LXA3_9NOCA</name>
<dbReference type="Proteomes" id="UP000219565">
    <property type="component" value="Unassembled WGS sequence"/>
</dbReference>
<evidence type="ECO:0000313" key="1">
    <source>
        <dbReference type="EMBL" id="SNY89550.1"/>
    </source>
</evidence>
<dbReference type="EMBL" id="OBEG01000009">
    <property type="protein sequence ID" value="SNY89550.1"/>
    <property type="molecule type" value="Genomic_DNA"/>
</dbReference>
<reference evidence="1 2" key="1">
    <citation type="submission" date="2017-09" db="EMBL/GenBank/DDBJ databases">
        <authorList>
            <person name="Ehlers B."/>
            <person name="Leendertz F.H."/>
        </authorList>
    </citation>
    <scope>NUCLEOTIDE SEQUENCE [LARGE SCALE GENOMIC DNA]</scope>
    <source>
        <strain evidence="1 2">DSM 45537</strain>
    </source>
</reference>
<dbReference type="AlphaFoldDB" id="A0A285LXA3"/>
<evidence type="ECO:0000313" key="2">
    <source>
        <dbReference type="Proteomes" id="UP000219565"/>
    </source>
</evidence>
<dbReference type="OrthoDB" id="3436396at2"/>
<proteinExistence type="predicted"/>
<gene>
    <name evidence="1" type="ORF">SAMN04244553_6569</name>
</gene>
<accession>A0A285LXA3</accession>
<dbReference type="STRING" id="1379680.GCA_001612615_04474"/>